<dbReference type="RefSeq" id="WP_379898868.1">
    <property type="nucleotide sequence ID" value="NZ_JBHRTR010000015.1"/>
</dbReference>
<reference evidence="14" key="1">
    <citation type="journal article" date="2019" name="Int. J. Syst. Evol. Microbiol.">
        <title>The Global Catalogue of Microorganisms (GCM) 10K type strain sequencing project: providing services to taxonomists for standard genome sequencing and annotation.</title>
        <authorList>
            <consortium name="The Broad Institute Genomics Platform"/>
            <consortium name="The Broad Institute Genome Sequencing Center for Infectious Disease"/>
            <person name="Wu L."/>
            <person name="Ma J."/>
        </authorList>
    </citation>
    <scope>NUCLEOTIDE SEQUENCE [LARGE SCALE GENOMIC DNA]</scope>
    <source>
        <strain evidence="14">KCTC 42964</strain>
    </source>
</reference>
<keyword evidence="7" id="KW-0663">Pyridoxal phosphate</keyword>
<evidence type="ECO:0000256" key="2">
    <source>
        <dbReference type="ARBA" id="ARBA00003120"/>
    </source>
</evidence>
<evidence type="ECO:0000256" key="11">
    <source>
        <dbReference type="SAM" id="MobiDB-lite"/>
    </source>
</evidence>
<organism evidence="13 14">
    <name type="scientific">Marinibaculum pumilum</name>
    <dbReference type="NCBI Taxonomy" id="1766165"/>
    <lineage>
        <taxon>Bacteria</taxon>
        <taxon>Pseudomonadati</taxon>
        <taxon>Pseudomonadota</taxon>
        <taxon>Alphaproteobacteria</taxon>
        <taxon>Rhodospirillales</taxon>
        <taxon>Rhodospirillaceae</taxon>
        <taxon>Marinibaculum</taxon>
    </lineage>
</organism>
<name>A0ABV7KWS8_9PROT</name>
<comment type="function">
    <text evidence="2">Catalyzes the removal of elemental sulfur atoms from cysteine to produce alanine. Seems to participate in the biosynthesis of the nitrogenase metalloclusters by providing the inorganic sulfur required for the Fe-S core formation.</text>
</comment>
<comment type="cofactor">
    <cofactor evidence="1">
        <name>pyridoxal 5'-phosphate</name>
        <dbReference type="ChEBI" id="CHEBI:597326"/>
    </cofactor>
</comment>
<feature type="domain" description="Aminotransferase class V" evidence="12">
    <location>
        <begin position="7"/>
        <end position="357"/>
    </location>
</feature>
<dbReference type="PIRSF" id="PIRSF005572">
    <property type="entry name" value="NifS"/>
    <property type="match status" value="1"/>
</dbReference>
<accession>A0ABV7KWS8</accession>
<keyword evidence="8" id="KW-0408">Iron</keyword>
<dbReference type="InterPro" id="IPR000192">
    <property type="entry name" value="Aminotrans_V_dom"/>
</dbReference>
<dbReference type="InterPro" id="IPR015424">
    <property type="entry name" value="PyrdxlP-dep_Trfase"/>
</dbReference>
<evidence type="ECO:0000256" key="7">
    <source>
        <dbReference type="ARBA" id="ARBA00022898"/>
    </source>
</evidence>
<keyword evidence="14" id="KW-1185">Reference proteome</keyword>
<evidence type="ECO:0000259" key="12">
    <source>
        <dbReference type="Pfam" id="PF00266"/>
    </source>
</evidence>
<proteinExistence type="inferred from homology"/>
<evidence type="ECO:0000313" key="13">
    <source>
        <dbReference type="EMBL" id="MFC3226745.1"/>
    </source>
</evidence>
<dbReference type="SUPFAM" id="SSF53383">
    <property type="entry name" value="PLP-dependent transferases"/>
    <property type="match status" value="1"/>
</dbReference>
<evidence type="ECO:0000256" key="10">
    <source>
        <dbReference type="ARBA" id="ARBA00050776"/>
    </source>
</evidence>
<comment type="caution">
    <text evidence="13">The sequence shown here is derived from an EMBL/GenBank/DDBJ whole genome shotgun (WGS) entry which is preliminary data.</text>
</comment>
<evidence type="ECO:0000256" key="8">
    <source>
        <dbReference type="ARBA" id="ARBA00023004"/>
    </source>
</evidence>
<dbReference type="Gene3D" id="3.90.1150.10">
    <property type="entry name" value="Aspartate Aminotransferase, domain 1"/>
    <property type="match status" value="1"/>
</dbReference>
<evidence type="ECO:0000313" key="14">
    <source>
        <dbReference type="Proteomes" id="UP001595528"/>
    </source>
</evidence>
<protein>
    <recommendedName>
        <fullName evidence="4">Cysteine desulfurase</fullName>
    </recommendedName>
</protein>
<comment type="catalytic activity">
    <reaction evidence="10">
        <text>(sulfur carrier)-H + L-cysteine = (sulfur carrier)-SH + L-alanine</text>
        <dbReference type="Rhea" id="RHEA:43892"/>
        <dbReference type="Rhea" id="RHEA-COMP:14737"/>
        <dbReference type="Rhea" id="RHEA-COMP:14739"/>
        <dbReference type="ChEBI" id="CHEBI:29917"/>
        <dbReference type="ChEBI" id="CHEBI:35235"/>
        <dbReference type="ChEBI" id="CHEBI:57972"/>
        <dbReference type="ChEBI" id="CHEBI:64428"/>
        <dbReference type="EC" id="2.8.1.7"/>
    </reaction>
</comment>
<comment type="similarity">
    <text evidence="3">Belongs to the class-V pyridoxal-phosphate-dependent aminotransferase family. NifS/IscS subfamily.</text>
</comment>
<evidence type="ECO:0000256" key="9">
    <source>
        <dbReference type="ARBA" id="ARBA00023014"/>
    </source>
</evidence>
<sequence length="389" mass="40122">MNDSPQVYFDYNATAPARPGVGAAMADCLSRPGNPSSVHRSGRRARQALEAVRRLLAGTVAARPEEIVFTSGGTEANHLALRGAGAAAVAVCAVEHESVLEPARRLGLPHRVVPVAADGRLDLNALQEILQELPQPALAAVMLANNEVGTLQPVPEAAEIVHAAGGLLLCDAVQGLGKTDLDFGALGADLMTLSAHKIGGPQGVGALVVADDVRLQAQMLGGGQERGRRAGTENLPGIVGFGAALEASADRSWLPRVTALRQDLEARIQALGGVVQGRDAPRLPNTAAITMPGMAAETQVMAFDLAGFAVSAGAACSSGKVAPSHVLRAMGLAPEVAQETIRVSLGWDSSADEVVRFAEAWAAIARRAGDRQRRSAGTERAAAQRLAAS</sequence>
<evidence type="ECO:0000256" key="1">
    <source>
        <dbReference type="ARBA" id="ARBA00001933"/>
    </source>
</evidence>
<evidence type="ECO:0000256" key="4">
    <source>
        <dbReference type="ARBA" id="ARBA00013558"/>
    </source>
</evidence>
<keyword evidence="5" id="KW-0808">Transferase</keyword>
<dbReference type="Pfam" id="PF00266">
    <property type="entry name" value="Aminotran_5"/>
    <property type="match status" value="1"/>
</dbReference>
<dbReference type="EMBL" id="JBHRTR010000015">
    <property type="protein sequence ID" value="MFC3226745.1"/>
    <property type="molecule type" value="Genomic_DNA"/>
</dbReference>
<keyword evidence="9" id="KW-0411">Iron-sulfur</keyword>
<dbReference type="InterPro" id="IPR015421">
    <property type="entry name" value="PyrdxlP-dep_Trfase_major"/>
</dbReference>
<evidence type="ECO:0000256" key="3">
    <source>
        <dbReference type="ARBA" id="ARBA00006490"/>
    </source>
</evidence>
<dbReference type="PANTHER" id="PTHR11601:SF34">
    <property type="entry name" value="CYSTEINE DESULFURASE"/>
    <property type="match status" value="1"/>
</dbReference>
<feature type="region of interest" description="Disordered" evidence="11">
    <location>
        <begin position="370"/>
        <end position="389"/>
    </location>
</feature>
<dbReference type="Gene3D" id="3.40.640.10">
    <property type="entry name" value="Type I PLP-dependent aspartate aminotransferase-like (Major domain)"/>
    <property type="match status" value="1"/>
</dbReference>
<dbReference type="Proteomes" id="UP001595528">
    <property type="component" value="Unassembled WGS sequence"/>
</dbReference>
<keyword evidence="6" id="KW-0479">Metal-binding</keyword>
<dbReference type="PANTHER" id="PTHR11601">
    <property type="entry name" value="CYSTEINE DESULFURYLASE FAMILY MEMBER"/>
    <property type="match status" value="1"/>
</dbReference>
<evidence type="ECO:0000256" key="5">
    <source>
        <dbReference type="ARBA" id="ARBA00022679"/>
    </source>
</evidence>
<dbReference type="InterPro" id="IPR016454">
    <property type="entry name" value="Cysteine_dSase"/>
</dbReference>
<gene>
    <name evidence="13" type="ORF">ACFOGJ_05855</name>
</gene>
<evidence type="ECO:0000256" key="6">
    <source>
        <dbReference type="ARBA" id="ARBA00022723"/>
    </source>
</evidence>
<dbReference type="InterPro" id="IPR015422">
    <property type="entry name" value="PyrdxlP-dep_Trfase_small"/>
</dbReference>
<dbReference type="Gene3D" id="1.10.260.50">
    <property type="match status" value="1"/>
</dbReference>